<dbReference type="Pfam" id="PF04464">
    <property type="entry name" value="Glyphos_transf"/>
    <property type="match status" value="1"/>
</dbReference>
<dbReference type="Proteomes" id="UP000000517">
    <property type="component" value="Chromosome"/>
</dbReference>
<dbReference type="KEGG" id="fsu:Fisuc_0965"/>
<dbReference type="InterPro" id="IPR043148">
    <property type="entry name" value="TagF_C"/>
</dbReference>
<dbReference type="SUPFAM" id="SSF53756">
    <property type="entry name" value="UDP-Glycosyltransferase/glycogen phosphorylase"/>
    <property type="match status" value="1"/>
</dbReference>
<proteinExistence type="predicted"/>
<dbReference type="EMBL" id="CP001792">
    <property type="protein sequence ID" value="ACX74570.1"/>
    <property type="molecule type" value="Genomic_DNA"/>
</dbReference>
<dbReference type="RefSeq" id="WP_014545704.1">
    <property type="nucleotide sequence ID" value="NC_013410.1"/>
</dbReference>
<dbReference type="GO" id="GO:0047355">
    <property type="term" value="F:CDP-glycerol glycerophosphotransferase activity"/>
    <property type="evidence" value="ECO:0007669"/>
    <property type="project" value="InterPro"/>
</dbReference>
<protein>
    <recommendedName>
        <fullName evidence="5">CDP-Glycerol:Poly(Glycerophosphate) glycerophosphotransferase</fullName>
    </recommendedName>
</protein>
<reference evidence="2" key="3">
    <citation type="submission" date="2010-08" db="EMBL/GenBank/DDBJ databases">
        <authorList>
            <person name="Durkin A.S."/>
            <person name="Nelson K.E."/>
            <person name="Morrison M."/>
            <person name="Forsberg C.W."/>
            <person name="Wilson D.B."/>
            <person name="Russell J.B."/>
            <person name="Cann I.K.O."/>
            <person name="Mackie R.I."/>
            <person name="White B.A."/>
        </authorList>
    </citation>
    <scope>NUCLEOTIDE SEQUENCE</scope>
    <source>
        <strain evidence="2">S85</strain>
    </source>
</reference>
<dbReference type="InterPro" id="IPR007554">
    <property type="entry name" value="Glycerophosphate_synth"/>
</dbReference>
<evidence type="ECO:0000313" key="2">
    <source>
        <dbReference type="EMBL" id="ADL27318.1"/>
    </source>
</evidence>
<keyword evidence="4" id="KW-1185">Reference proteome</keyword>
<dbReference type="PATRIC" id="fig|59374.8.peg.1361"/>
<reference evidence="1 4" key="1">
    <citation type="submission" date="2009-10" db="EMBL/GenBank/DDBJ databases">
        <title>Complete sequence of Fibrobacter succinogenes subsp. succinogenes S85.</title>
        <authorList>
            <consortium name="US DOE Joint Genome Institute"/>
            <person name="Lucas S."/>
            <person name="Copeland A."/>
            <person name="Lapidus A."/>
            <person name="Glavina del Rio T."/>
            <person name="Tice H."/>
            <person name="Bruce D."/>
            <person name="Goodwin L."/>
            <person name="Pitluck S."/>
            <person name="Chertkov O."/>
            <person name="Detter J.C."/>
            <person name="Han C."/>
            <person name="Tapia R."/>
            <person name="Larimer F."/>
            <person name="Land M."/>
            <person name="Hauser L."/>
            <person name="Kyrpides N."/>
            <person name="Mikhailova N."/>
            <person name="Weimer P.J."/>
            <person name="Stevenson D.M."/>
            <person name="Boyum J."/>
            <person name="Brumm P.I."/>
            <person name="Mead D."/>
        </authorList>
    </citation>
    <scope>NUCLEOTIDE SEQUENCE [LARGE SCALE GENOMIC DNA]</scope>
    <source>
        <strain evidence="4">ATCC 19169 / S85</strain>
        <strain evidence="1">S85</strain>
    </source>
</reference>
<dbReference type="GO" id="GO:0016020">
    <property type="term" value="C:membrane"/>
    <property type="evidence" value="ECO:0007669"/>
    <property type="project" value="InterPro"/>
</dbReference>
<organism evidence="2 3">
    <name type="scientific">Fibrobacter succinogenes (strain ATCC 19169 / S85)</name>
    <dbReference type="NCBI Taxonomy" id="59374"/>
    <lineage>
        <taxon>Bacteria</taxon>
        <taxon>Pseudomonadati</taxon>
        <taxon>Fibrobacterota</taxon>
        <taxon>Fibrobacteria</taxon>
        <taxon>Fibrobacterales</taxon>
        <taxon>Fibrobacteraceae</taxon>
        <taxon>Fibrobacter</taxon>
    </lineage>
</organism>
<dbReference type="EMBL" id="CP002158">
    <property type="protein sequence ID" value="ADL27318.1"/>
    <property type="molecule type" value="Genomic_DNA"/>
</dbReference>
<sequence>MLKKEITFIYLDTVQKQVYEMIAEEAKKRGYKTSITDNKFEKCEIGWYCEHINHPQFSKFSVIMLHDIMQQYGNWPDIWLREPWNKYDIGFLPSKVWVDNWKLSSQYYYANPRKGVYLTGWPKADRLAEYKDESKRIMLAKKIGLDPLKRTILYAPAWENDHKQDEFVQSMLPLNVNILIKQAPWPDCYPEQLANIKEMYELHKDNPRVIQMDPKTSILDAIMVSDVLVSEESSTMSESVMLGKPAISVDNWLIPDTKPSRKPANDYDYVIKTTKEKLTECIAGVIADYDKYQRDARQYSESHFSNIGTCIPKMLDILDAVIAGQESPIESLKREKSTKLSLAQWIKHKDIALRREITTNYCVRYRLLKKLYKMYKKIRGKE</sequence>
<dbReference type="KEGG" id="fsc:FSU_1411"/>
<dbReference type="eggNOG" id="COG1887">
    <property type="taxonomic scope" value="Bacteria"/>
</dbReference>
<dbReference type="HOGENOM" id="CLU_723096_0_0_0"/>
<dbReference type="OrthoDB" id="9813255at2"/>
<gene>
    <name evidence="1" type="ordered locus">Fisuc_0965</name>
    <name evidence="2" type="ordered locus">FSU_1411</name>
</gene>
<dbReference type="AlphaFoldDB" id="C9RPA6"/>
<evidence type="ECO:0000313" key="1">
    <source>
        <dbReference type="EMBL" id="ACX74570.1"/>
    </source>
</evidence>
<name>C9RPA6_FIBSS</name>
<accession>C9RPA6</accession>
<evidence type="ECO:0000313" key="3">
    <source>
        <dbReference type="Proteomes" id="UP000000517"/>
    </source>
</evidence>
<dbReference type="STRING" id="59374.FSU_1411"/>
<evidence type="ECO:0008006" key="5">
    <source>
        <dbReference type="Google" id="ProtNLM"/>
    </source>
</evidence>
<reference evidence="3" key="2">
    <citation type="submission" date="2010-08" db="EMBL/GenBank/DDBJ databases">
        <title>Complete sequence of Fibrobacter succinogenes subsp. succinogenes S85.</title>
        <authorList>
            <person name="Durkin A.S."/>
            <person name="Nelson K.E."/>
            <person name="Morrison M."/>
            <person name="Forsberg C.W."/>
            <person name="Wilson D.B."/>
            <person name="Russell J.B."/>
            <person name="Cann I.K.O."/>
            <person name="Mackie R.I."/>
            <person name="White B.A."/>
        </authorList>
    </citation>
    <scope>NUCLEOTIDE SEQUENCE [LARGE SCALE GENOMIC DNA]</scope>
    <source>
        <strain evidence="3">ATCC 19169 / S85</strain>
    </source>
</reference>
<dbReference type="Gene3D" id="3.40.50.12580">
    <property type="match status" value="1"/>
</dbReference>
<dbReference type="Proteomes" id="UP000001497">
    <property type="component" value="Chromosome"/>
</dbReference>
<evidence type="ECO:0000313" key="4">
    <source>
        <dbReference type="Proteomes" id="UP000001497"/>
    </source>
</evidence>